<evidence type="ECO:0000256" key="2">
    <source>
        <dbReference type="PROSITE-ProRule" id="PRU00192"/>
    </source>
</evidence>
<sequence>MGNCMNRNFNTKNTEDVEEEKHVSISQPLPVPQQHNSSSFDRRRVEEERIPSTDAETCRFLFSNTPPMKNSRIFSAPCTQTESHDPVINFSHHDSPISFSPNRQSLTACNTCVPVPFSQCPPAIVSMAQRVSAALSSGSCSRSHSLPRSGVAGSKALISYSPAVLVSLASEVDSVADIKKKNALKKSSQNQHEFQHLNERFQRASTGASIDVYHAQRLCGLSANEQGSASPELTNRLVAIFDYNARTDEEISLRKGDVMLVLNDR</sequence>
<feature type="compositionally biased region" description="Polar residues" evidence="3">
    <location>
        <begin position="1"/>
        <end position="12"/>
    </location>
</feature>
<feature type="compositionally biased region" description="Basic and acidic residues" evidence="3">
    <location>
        <begin position="13"/>
        <end position="23"/>
    </location>
</feature>
<dbReference type="InterPro" id="IPR036028">
    <property type="entry name" value="SH3-like_dom_sf"/>
</dbReference>
<dbReference type="Pfam" id="PF00018">
    <property type="entry name" value="SH3_1"/>
    <property type="match status" value="1"/>
</dbReference>
<gene>
    <name evidence="5" type="ORF">DILT_LOCUS17807</name>
</gene>
<evidence type="ECO:0000313" key="6">
    <source>
        <dbReference type="Proteomes" id="UP000281553"/>
    </source>
</evidence>
<evidence type="ECO:0000256" key="3">
    <source>
        <dbReference type="SAM" id="MobiDB-lite"/>
    </source>
</evidence>
<feature type="region of interest" description="Disordered" evidence="3">
    <location>
        <begin position="1"/>
        <end position="49"/>
    </location>
</feature>
<keyword evidence="1 2" id="KW-0728">SH3 domain</keyword>
<dbReference type="Gene3D" id="2.30.30.40">
    <property type="entry name" value="SH3 Domains"/>
    <property type="match status" value="1"/>
</dbReference>
<evidence type="ECO:0000256" key="1">
    <source>
        <dbReference type="ARBA" id="ARBA00022443"/>
    </source>
</evidence>
<accession>A0A3P7N9Y8</accession>
<dbReference type="OrthoDB" id="5983572at2759"/>
<dbReference type="AlphaFoldDB" id="A0A3P7N9Y8"/>
<evidence type="ECO:0000259" key="4">
    <source>
        <dbReference type="PROSITE" id="PS50002"/>
    </source>
</evidence>
<evidence type="ECO:0000313" key="5">
    <source>
        <dbReference type="EMBL" id="VDN39245.1"/>
    </source>
</evidence>
<organism evidence="5 6">
    <name type="scientific">Dibothriocephalus latus</name>
    <name type="common">Fish tapeworm</name>
    <name type="synonym">Diphyllobothrium latum</name>
    <dbReference type="NCBI Taxonomy" id="60516"/>
    <lineage>
        <taxon>Eukaryota</taxon>
        <taxon>Metazoa</taxon>
        <taxon>Spiralia</taxon>
        <taxon>Lophotrochozoa</taxon>
        <taxon>Platyhelminthes</taxon>
        <taxon>Cestoda</taxon>
        <taxon>Eucestoda</taxon>
        <taxon>Diphyllobothriidea</taxon>
        <taxon>Diphyllobothriidae</taxon>
        <taxon>Dibothriocephalus</taxon>
    </lineage>
</organism>
<feature type="compositionally biased region" description="Basic and acidic residues" evidence="3">
    <location>
        <begin position="40"/>
        <end position="49"/>
    </location>
</feature>
<proteinExistence type="predicted"/>
<feature type="domain" description="SH3" evidence="4">
    <location>
        <begin position="232"/>
        <end position="265"/>
    </location>
</feature>
<reference evidence="5 6" key="1">
    <citation type="submission" date="2018-11" db="EMBL/GenBank/DDBJ databases">
        <authorList>
            <consortium name="Pathogen Informatics"/>
        </authorList>
    </citation>
    <scope>NUCLEOTIDE SEQUENCE [LARGE SCALE GENOMIC DNA]</scope>
</reference>
<dbReference type="InterPro" id="IPR001452">
    <property type="entry name" value="SH3_domain"/>
</dbReference>
<dbReference type="PROSITE" id="PS50002">
    <property type="entry name" value="SH3"/>
    <property type="match status" value="1"/>
</dbReference>
<dbReference type="Proteomes" id="UP000281553">
    <property type="component" value="Unassembled WGS sequence"/>
</dbReference>
<keyword evidence="6" id="KW-1185">Reference proteome</keyword>
<dbReference type="SUPFAM" id="SSF50044">
    <property type="entry name" value="SH3-domain"/>
    <property type="match status" value="1"/>
</dbReference>
<name>A0A3P7N9Y8_DIBLA</name>
<protein>
    <recommendedName>
        <fullName evidence="4">SH3 domain-containing protein</fullName>
    </recommendedName>
</protein>
<dbReference type="EMBL" id="UYRU01094906">
    <property type="protein sequence ID" value="VDN39245.1"/>
    <property type="molecule type" value="Genomic_DNA"/>
</dbReference>